<gene>
    <name evidence="2" type="ORF">GCM10017786_28590</name>
</gene>
<dbReference type="InterPro" id="IPR000073">
    <property type="entry name" value="AB_hydrolase_1"/>
</dbReference>
<accession>A0ABQ3IX92</accession>
<keyword evidence="2" id="KW-0560">Oxidoreductase</keyword>
<comment type="caution">
    <text evidence="2">The sequence shown here is derived from an EMBL/GenBank/DDBJ whole genome shotgun (WGS) entry which is preliminary data.</text>
</comment>
<evidence type="ECO:0000313" key="3">
    <source>
        <dbReference type="Proteomes" id="UP000605897"/>
    </source>
</evidence>
<dbReference type="PANTHER" id="PTHR43194">
    <property type="entry name" value="HYDROLASE ALPHA/BETA FOLD FAMILY"/>
    <property type="match status" value="1"/>
</dbReference>
<dbReference type="PANTHER" id="PTHR43194:SF2">
    <property type="entry name" value="PEROXISOMAL MEMBRANE PROTEIN LPX1"/>
    <property type="match status" value="1"/>
</dbReference>
<reference evidence="3" key="1">
    <citation type="journal article" date="2019" name="Int. J. Syst. Evol. Microbiol.">
        <title>The Global Catalogue of Microorganisms (GCM) 10K type strain sequencing project: providing services to taxonomists for standard genome sequencing and annotation.</title>
        <authorList>
            <consortium name="The Broad Institute Genomics Platform"/>
            <consortium name="The Broad Institute Genome Sequencing Center for Infectious Disease"/>
            <person name="Wu L."/>
            <person name="Ma J."/>
        </authorList>
    </citation>
    <scope>NUCLEOTIDE SEQUENCE [LARGE SCALE GENOMIC DNA]</scope>
    <source>
        <strain evidence="3">CGMCC 4.7677</strain>
    </source>
</reference>
<feature type="domain" description="AB hydrolase-1" evidence="1">
    <location>
        <begin position="36"/>
        <end position="266"/>
    </location>
</feature>
<dbReference type="InterPro" id="IPR029058">
    <property type="entry name" value="AB_hydrolase_fold"/>
</dbReference>
<evidence type="ECO:0000259" key="1">
    <source>
        <dbReference type="Pfam" id="PF00561"/>
    </source>
</evidence>
<keyword evidence="2" id="KW-0575">Peroxidase</keyword>
<dbReference type="SUPFAM" id="SSF53474">
    <property type="entry name" value="alpha/beta-Hydrolases"/>
    <property type="match status" value="1"/>
</dbReference>
<dbReference type="InterPro" id="IPR050228">
    <property type="entry name" value="Carboxylesterase_BioH"/>
</dbReference>
<name>A0ABQ3IX92_9PSEU</name>
<dbReference type="EMBL" id="BNAU01000002">
    <property type="protein sequence ID" value="GHE94020.1"/>
    <property type="molecule type" value="Genomic_DNA"/>
</dbReference>
<dbReference type="Pfam" id="PF00561">
    <property type="entry name" value="Abhydrolase_1"/>
    <property type="match status" value="1"/>
</dbReference>
<sequence length="287" mass="31005">MTPGETVRREHVRFAGHQGVTLAADRWAPSGAERRTVLLLPGGGQTRRSWSRTAERLAAEGWPAIAMDARGHGDSEWSPAGAYGLDDFVADLHAVVDQLGAPPVVVGASLGGRTALAAEGESPGLLAGLVLVDITHRVDRTGQARVRRFLESAPNGFGSLDEAAAAVDAYRPRRGTRRNLDGLRKNLRRRADGRWYWHWDPGFLTFAADARNSDETRLTQAARHVTIPTLLVRGRHSDIVPPAAAAELLELIPSAELVEVAAGHMIAGDDNDVFTARLCEFLAKRVP</sequence>
<dbReference type="Proteomes" id="UP000605897">
    <property type="component" value="Unassembled WGS sequence"/>
</dbReference>
<evidence type="ECO:0000313" key="2">
    <source>
        <dbReference type="EMBL" id="GHE94020.1"/>
    </source>
</evidence>
<dbReference type="RefSeq" id="WP_191244971.1">
    <property type="nucleotide sequence ID" value="NZ_BNAU01000002.1"/>
</dbReference>
<proteinExistence type="predicted"/>
<organism evidence="2 3">
    <name type="scientific">Amycolatopsis deserti</name>
    <dbReference type="NCBI Taxonomy" id="185696"/>
    <lineage>
        <taxon>Bacteria</taxon>
        <taxon>Bacillati</taxon>
        <taxon>Actinomycetota</taxon>
        <taxon>Actinomycetes</taxon>
        <taxon>Pseudonocardiales</taxon>
        <taxon>Pseudonocardiaceae</taxon>
        <taxon>Amycolatopsis</taxon>
    </lineage>
</organism>
<protein>
    <submittedName>
        <fullName evidence="2">Peroxidase</fullName>
    </submittedName>
</protein>
<dbReference type="GO" id="GO:0004601">
    <property type="term" value="F:peroxidase activity"/>
    <property type="evidence" value="ECO:0007669"/>
    <property type="project" value="UniProtKB-KW"/>
</dbReference>
<dbReference type="Gene3D" id="3.40.50.1820">
    <property type="entry name" value="alpha/beta hydrolase"/>
    <property type="match status" value="1"/>
</dbReference>
<keyword evidence="3" id="KW-1185">Reference proteome</keyword>
<dbReference type="PRINTS" id="PR00111">
    <property type="entry name" value="ABHYDROLASE"/>
</dbReference>